<dbReference type="Pfam" id="PF11702">
    <property type="entry name" value="DUF3295"/>
    <property type="match status" value="1"/>
</dbReference>
<feature type="domain" description="Nitrogen regulatory protein areA GATA-like" evidence="2">
    <location>
        <begin position="31"/>
        <end position="58"/>
    </location>
</feature>
<dbReference type="GO" id="GO:0005737">
    <property type="term" value="C:cytoplasm"/>
    <property type="evidence" value="ECO:0007669"/>
    <property type="project" value="TreeGrafter"/>
</dbReference>
<dbReference type="Proteomes" id="UP000186594">
    <property type="component" value="Unassembled WGS sequence"/>
</dbReference>
<dbReference type="AlphaFoldDB" id="A0A1U7LNJ5"/>
<dbReference type="EMBL" id="LXFE01000917">
    <property type="protein sequence ID" value="OLL24236.1"/>
    <property type="molecule type" value="Genomic_DNA"/>
</dbReference>
<dbReference type="GO" id="GO:0031930">
    <property type="term" value="P:mitochondria-nucleus signaling pathway"/>
    <property type="evidence" value="ECO:0007669"/>
    <property type="project" value="TreeGrafter"/>
</dbReference>
<gene>
    <name evidence="4" type="ORF">NEOLI_003810</name>
</gene>
<dbReference type="InterPro" id="IPR013860">
    <property type="entry name" value="AreA_GATA"/>
</dbReference>
<proteinExistence type="predicted"/>
<feature type="compositionally biased region" description="Polar residues" evidence="1">
    <location>
        <begin position="282"/>
        <end position="295"/>
    </location>
</feature>
<dbReference type="InterPro" id="IPR053043">
    <property type="entry name" value="Ras-cAMP_regulatory"/>
</dbReference>
<dbReference type="PANTHER" id="PTHR28014:SF1">
    <property type="entry name" value="NEGATIVE REGULATOR OF RAS-CAMP PATHWAY"/>
    <property type="match status" value="1"/>
</dbReference>
<dbReference type="GO" id="GO:0006808">
    <property type="term" value="P:regulation of nitrogen utilization"/>
    <property type="evidence" value="ECO:0007669"/>
    <property type="project" value="TreeGrafter"/>
</dbReference>
<dbReference type="PANTHER" id="PTHR28014">
    <property type="entry name" value="NEGATIVE REGULATOR OF RAS-CAMP PATHWAY"/>
    <property type="match status" value="1"/>
</dbReference>
<feature type="domain" description="DUF3295" evidence="3">
    <location>
        <begin position="274"/>
        <end position="455"/>
    </location>
</feature>
<dbReference type="STRING" id="1198029.A0A1U7LNJ5"/>
<protein>
    <submittedName>
        <fullName evidence="4">Uncharacterized protein</fullName>
    </submittedName>
</protein>
<reference evidence="4 5" key="1">
    <citation type="submission" date="2016-04" db="EMBL/GenBank/DDBJ databases">
        <title>Evolutionary innovation and constraint leading to complex multicellularity in the Ascomycota.</title>
        <authorList>
            <person name="Cisse O."/>
            <person name="Nguyen A."/>
            <person name="Hewitt D.A."/>
            <person name="Jedd G."/>
            <person name="Stajich J.E."/>
        </authorList>
    </citation>
    <scope>NUCLEOTIDE SEQUENCE [LARGE SCALE GENOMIC DNA]</scope>
    <source>
        <strain evidence="4 5">DAH-3</strain>
    </source>
</reference>
<sequence length="455" mass="49285">MPTALADPVLSLAVNNIHKIDAINAECLSSMWTVFTKCKENLENGRRLENLSWRLWFRESLSFDLPPVLPTDILHRNILLPDLSSSVDSEDSVADIRSVDNPPATRPPAPTRTLSSRSRHLTPDRFQRLISALAPHSSGPERWKEFRLDHPAVFSAPVEKTTTVAKPCALSPAVDLHPSSSCPHEASQPVQRASTAGATRPHGSVIHGFQIIPSAPTDIPALSQTAAFYLGASSSPPNNSATPKACPPLSRVSTFADLIGPPQPPVALDTTAEETDDEWDSIYTSSGNSSPTETQMFPKVEGRPPLASNRSLLSCLLESKTCTAKSSAALSRLATPDPSPRKVTAILKTAPLRSLFRKSSASALSAASANAALQISASPRTTRRNMLATELSESLRRNLLWERQQKTMTSAAVLKRRYTSTDISNLSEFPNPNSLSPVSTGFDQADHHEYHAVGW</sequence>
<keyword evidence="5" id="KW-1185">Reference proteome</keyword>
<dbReference type="InterPro" id="IPR021711">
    <property type="entry name" value="DUF3295"/>
</dbReference>
<name>A0A1U7LNJ5_NEOID</name>
<dbReference type="OMA" id="QNECART"/>
<feature type="region of interest" description="Disordered" evidence="1">
    <location>
        <begin position="282"/>
        <end position="303"/>
    </location>
</feature>
<feature type="region of interest" description="Disordered" evidence="1">
    <location>
        <begin position="91"/>
        <end position="118"/>
    </location>
</feature>
<comment type="caution">
    <text evidence="4">The sequence shown here is derived from an EMBL/GenBank/DDBJ whole genome shotgun (WGS) entry which is preliminary data.</text>
</comment>
<organism evidence="4 5">
    <name type="scientific">Neolecta irregularis (strain DAH-3)</name>
    <dbReference type="NCBI Taxonomy" id="1198029"/>
    <lineage>
        <taxon>Eukaryota</taxon>
        <taxon>Fungi</taxon>
        <taxon>Dikarya</taxon>
        <taxon>Ascomycota</taxon>
        <taxon>Taphrinomycotina</taxon>
        <taxon>Neolectales</taxon>
        <taxon>Neolectaceae</taxon>
        <taxon>Neolecta</taxon>
    </lineage>
</organism>
<evidence type="ECO:0000313" key="5">
    <source>
        <dbReference type="Proteomes" id="UP000186594"/>
    </source>
</evidence>
<dbReference type="OrthoDB" id="5054775at2759"/>
<dbReference type="GO" id="GO:0000122">
    <property type="term" value="P:negative regulation of transcription by RNA polymerase II"/>
    <property type="evidence" value="ECO:0007669"/>
    <property type="project" value="TreeGrafter"/>
</dbReference>
<evidence type="ECO:0000259" key="3">
    <source>
        <dbReference type="Pfam" id="PF11702"/>
    </source>
</evidence>
<accession>A0A1U7LNJ5</accession>
<evidence type="ECO:0000313" key="4">
    <source>
        <dbReference type="EMBL" id="OLL24236.1"/>
    </source>
</evidence>
<dbReference type="Pfam" id="PF08550">
    <property type="entry name" value="GATA_AreA"/>
    <property type="match status" value="1"/>
</dbReference>
<evidence type="ECO:0000259" key="2">
    <source>
        <dbReference type="Pfam" id="PF08550"/>
    </source>
</evidence>
<evidence type="ECO:0000256" key="1">
    <source>
        <dbReference type="SAM" id="MobiDB-lite"/>
    </source>
</evidence>